<dbReference type="Proteomes" id="UP001430356">
    <property type="component" value="Unassembled WGS sequence"/>
</dbReference>
<evidence type="ECO:0000313" key="2">
    <source>
        <dbReference type="Proteomes" id="UP001430356"/>
    </source>
</evidence>
<comment type="caution">
    <text evidence="1">The sequence shown here is derived from an EMBL/GenBank/DDBJ whole genome shotgun (WGS) entry which is preliminary data.</text>
</comment>
<dbReference type="AlphaFoldDB" id="A0AAW0EKM7"/>
<protein>
    <submittedName>
        <fullName evidence="1">Uncharacterized protein</fullName>
    </submittedName>
</protein>
<dbReference type="EMBL" id="JAECZO010000032">
    <property type="protein sequence ID" value="KAK7194169.1"/>
    <property type="molecule type" value="Genomic_DNA"/>
</dbReference>
<proteinExistence type="predicted"/>
<keyword evidence="2" id="KW-1185">Reference proteome</keyword>
<sequence>MRDDDVVLHLFPLGVGDADVAVHDEVPVLLTARASTTPSGGASAGRKRHVTFMTDAEVPVSPRPAPAPVEGAVVPLTPAGAAVATAVAAAGVDHHYVAANHLSELQRGAALARRVAAALQRRWSDAASAPPSLDPAAGFVACDGGRRRCYYVYPVEGGRYMCTATLPALVWRRLGGGSDGDVYADWLVHTALRSRVSSVGRAVAEEEAAHATHVSLHARLRDSPTDVWTSMDAQVRLLASVAARSAAVADREMALRRLCREATSPLRTHPRLWRRMEELLRAATSSTDAASVRGVMPTMGLPSSATRYVTAASAVWYRGTPLYNTAGTGYGASAGDGLHPAHATSLLRHAALSAVLEEMRSASAAVGAGRSDGSGAAYTTAEEVALRVAAVCLRTRWQSSDGGCSTCHSGYVSATVRGPSPASTSADLVGVASDSTTAPTQALVSLAFASSSGWTVALLLRALRVPFLGAPLSTICSGVQQLVEAHFESAGFVALVRAATAAMRCTWQRPVELVSPLAAAVEAAVRDIRVVRRTSAAVVAPATRSRDVLVYHFNAAAAAAAAAVGDATVLCSAASLCAAPPPPCGSCVPSATRQCGSTPPSHHRCALGAGEAFSPSGAQTAHGGGAAVEALVRAAARYPRLAARVQRGGGGARRGVAATLSHAAPHRSRAVYSVFRERDVTRVVQAVPHGGAVTYAVVTLDPKTAPAACEEYRGLTLWLLSRCW</sequence>
<accession>A0AAW0EKM7</accession>
<name>A0AAW0EKM7_9TRYP</name>
<gene>
    <name evidence="1" type="ORF">NESM_000330700</name>
</gene>
<reference evidence="1 2" key="1">
    <citation type="journal article" date="2021" name="MBio">
        <title>A New Model Trypanosomatid, Novymonas esmeraldas: Genomic Perception of Its 'Candidatus Pandoraea novymonadis' Endosymbiont.</title>
        <authorList>
            <person name="Zakharova A."/>
            <person name="Saura A."/>
            <person name="Butenko A."/>
            <person name="Podesvova L."/>
            <person name="Warmusova S."/>
            <person name="Kostygov A.Y."/>
            <person name="Nenarokova A."/>
            <person name="Lukes J."/>
            <person name="Opperdoes F.R."/>
            <person name="Yurchenko V."/>
        </authorList>
    </citation>
    <scope>NUCLEOTIDE SEQUENCE [LARGE SCALE GENOMIC DNA]</scope>
    <source>
        <strain evidence="1 2">E262AT.01</strain>
    </source>
</reference>
<evidence type="ECO:0000313" key="1">
    <source>
        <dbReference type="EMBL" id="KAK7194169.1"/>
    </source>
</evidence>
<organism evidence="1 2">
    <name type="scientific">Novymonas esmeraldas</name>
    <dbReference type="NCBI Taxonomy" id="1808958"/>
    <lineage>
        <taxon>Eukaryota</taxon>
        <taxon>Discoba</taxon>
        <taxon>Euglenozoa</taxon>
        <taxon>Kinetoplastea</taxon>
        <taxon>Metakinetoplastina</taxon>
        <taxon>Trypanosomatida</taxon>
        <taxon>Trypanosomatidae</taxon>
        <taxon>Novymonas</taxon>
    </lineage>
</organism>